<dbReference type="InterPro" id="IPR036136">
    <property type="entry name" value="Nit/Sulf_reduc_fer-like_dom_sf"/>
</dbReference>
<dbReference type="SUPFAM" id="SSF55124">
    <property type="entry name" value="Nitrite/Sulfite reductase N-terminal domain-like"/>
    <property type="match status" value="1"/>
</dbReference>
<proteinExistence type="predicted"/>
<dbReference type="Gene3D" id="3.30.70.3340">
    <property type="match status" value="1"/>
</dbReference>
<dbReference type="GO" id="GO:0016491">
    <property type="term" value="F:oxidoreductase activity"/>
    <property type="evidence" value="ECO:0007669"/>
    <property type="project" value="InterPro"/>
</dbReference>
<protein>
    <submittedName>
        <fullName evidence="1">Sulfite reductase</fullName>
    </submittedName>
</protein>
<accession>E1Y711</accession>
<evidence type="ECO:0000313" key="1">
    <source>
        <dbReference type="EMBL" id="CBX25534.1"/>
    </source>
</evidence>
<sequence>LAMTSTFLPLSRTISVNGTDISRDPGVLVHVSETGAEVYTVRIGTPRLISISVRYATWLTNT</sequence>
<organism evidence="1">
    <name type="scientific">uncultured sulfate-reducing bacterium</name>
    <dbReference type="NCBI Taxonomy" id="153939"/>
    <lineage>
        <taxon>Bacteria</taxon>
        <taxon>environmental samples</taxon>
    </lineage>
</organism>
<feature type="non-terminal residue" evidence="1">
    <location>
        <position position="1"/>
    </location>
</feature>
<gene>
    <name evidence="1" type="primary">dsrAB</name>
</gene>
<reference evidence="1" key="1">
    <citation type="submission" date="2010-09" db="EMBL/GenBank/DDBJ databases">
        <title>Genetic diversity of sulfate reducing bacteria of Chilika Lake sediments, India through dissimilatory sulfite reductase gene (dsr AB).</title>
        <authorList>
            <person name="Sasi Jyothsna T."/>
            <person name="Rahul K."/>
            <person name="Sasikala C."/>
            <person name="Ramana C.V."/>
        </authorList>
    </citation>
    <scope>NUCLEOTIDE SEQUENCE</scope>
</reference>
<dbReference type="EMBL" id="FR694663">
    <property type="protein sequence ID" value="CBX25534.1"/>
    <property type="molecule type" value="Genomic_DNA"/>
</dbReference>
<feature type="non-terminal residue" evidence="1">
    <location>
        <position position="62"/>
    </location>
</feature>
<dbReference type="AlphaFoldDB" id="E1Y711"/>
<name>E1Y711_9BACT</name>